<evidence type="ECO:0000313" key="2">
    <source>
        <dbReference type="EMBL" id="MDB7936329.1"/>
    </source>
</evidence>
<dbReference type="AlphaFoldDB" id="A0AAW6CTR3"/>
<dbReference type="EMBL" id="JAQLWV010000097">
    <property type="protein sequence ID" value="MDB7936329.1"/>
    <property type="molecule type" value="Genomic_DNA"/>
</dbReference>
<dbReference type="InterPro" id="IPR036388">
    <property type="entry name" value="WH-like_DNA-bd_sf"/>
</dbReference>
<dbReference type="Gene3D" id="1.10.10.10">
    <property type="entry name" value="Winged helix-like DNA-binding domain superfamily/Winged helix DNA-binding domain"/>
    <property type="match status" value="1"/>
</dbReference>
<dbReference type="SUPFAM" id="SSF46785">
    <property type="entry name" value="Winged helix' DNA-binding domain"/>
    <property type="match status" value="1"/>
</dbReference>
<accession>A0AAW6CTR3</accession>
<dbReference type="EMBL" id="JAQLWO010000002">
    <property type="protein sequence ID" value="MDB7904772.1"/>
    <property type="molecule type" value="Genomic_DNA"/>
</dbReference>
<protein>
    <submittedName>
        <fullName evidence="2">DNA gyrase</fullName>
    </submittedName>
</protein>
<proteinExistence type="predicted"/>
<evidence type="ECO:0000313" key="1">
    <source>
        <dbReference type="EMBL" id="MDB7904772.1"/>
    </source>
</evidence>
<dbReference type="Proteomes" id="UP001211173">
    <property type="component" value="Unassembled WGS sequence"/>
</dbReference>
<organism evidence="2 3">
    <name type="scientific">Flavonifractor plautii</name>
    <name type="common">Fusobacterium plautii</name>
    <dbReference type="NCBI Taxonomy" id="292800"/>
    <lineage>
        <taxon>Bacteria</taxon>
        <taxon>Bacillati</taxon>
        <taxon>Bacillota</taxon>
        <taxon>Clostridia</taxon>
        <taxon>Eubacteriales</taxon>
        <taxon>Oscillospiraceae</taxon>
        <taxon>Flavonifractor</taxon>
    </lineage>
</organism>
<dbReference type="Pfam" id="PF13814">
    <property type="entry name" value="Replic_Relax"/>
    <property type="match status" value="1"/>
</dbReference>
<dbReference type="Proteomes" id="UP001211006">
    <property type="component" value="Unassembled WGS sequence"/>
</dbReference>
<dbReference type="InterPro" id="IPR025855">
    <property type="entry name" value="Replic_Relax"/>
</dbReference>
<dbReference type="RefSeq" id="WP_195384597.1">
    <property type="nucleotide sequence ID" value="NZ_BAABXT010000001.1"/>
</dbReference>
<reference evidence="2" key="1">
    <citation type="submission" date="2023-01" db="EMBL/GenBank/DDBJ databases">
        <title>Human gut microbiome strain richness.</title>
        <authorList>
            <person name="Chen-Liaw A."/>
        </authorList>
    </citation>
    <scope>NUCLEOTIDE SEQUENCE</scope>
    <source>
        <strain evidence="2">1001287st1_F4_1001285I_161205</strain>
        <strain evidence="1">2225st1_A6_2225SCRN_200828</strain>
    </source>
</reference>
<comment type="caution">
    <text evidence="2">The sequence shown here is derived from an EMBL/GenBank/DDBJ whole genome shotgun (WGS) entry which is preliminary data.</text>
</comment>
<gene>
    <name evidence="1" type="ORF">PND83_02155</name>
    <name evidence="2" type="ORF">PNE06_24970</name>
</gene>
<evidence type="ECO:0000313" key="3">
    <source>
        <dbReference type="Proteomes" id="UP001211173"/>
    </source>
</evidence>
<name>A0AAW6CTR3_FLAPL</name>
<dbReference type="InterPro" id="IPR036390">
    <property type="entry name" value="WH_DNA-bd_sf"/>
</dbReference>
<sequence>MGITQETRREAYQDIQMAASNRRRLIYTTLRKRGPMTAEELADTLGFSDKNSVRPRLTELKALRLVGVIDKRKARSGKKTAVWAALEEGKKA</sequence>